<gene>
    <name evidence="6" type="ORF">BCR33DRAFT_773031</name>
</gene>
<dbReference type="GO" id="GO:0006631">
    <property type="term" value="P:fatty acid metabolic process"/>
    <property type="evidence" value="ECO:0007669"/>
    <property type="project" value="UniProtKB-ARBA"/>
</dbReference>
<evidence type="ECO:0000256" key="4">
    <source>
        <dbReference type="ARBA" id="ARBA00023004"/>
    </source>
</evidence>
<keyword evidence="6" id="KW-0575">Peroxidase</keyword>
<comment type="caution">
    <text evidence="6">The sequence shown here is derived from an EMBL/GenBank/DDBJ whole genome shotgun (WGS) entry which is preliminary data.</text>
</comment>
<dbReference type="Proteomes" id="UP000193642">
    <property type="component" value="Unassembled WGS sequence"/>
</dbReference>
<organism evidence="6 7">
    <name type="scientific">Rhizoclosmatium globosum</name>
    <dbReference type="NCBI Taxonomy" id="329046"/>
    <lineage>
        <taxon>Eukaryota</taxon>
        <taxon>Fungi</taxon>
        <taxon>Fungi incertae sedis</taxon>
        <taxon>Chytridiomycota</taxon>
        <taxon>Chytridiomycota incertae sedis</taxon>
        <taxon>Chytridiomycetes</taxon>
        <taxon>Chytridiales</taxon>
        <taxon>Chytriomycetaceae</taxon>
        <taxon>Rhizoclosmatium</taxon>
    </lineage>
</organism>
<dbReference type="STRING" id="329046.A0A1Y2AZJ8"/>
<keyword evidence="4 5" id="KW-0408">Iron</keyword>
<dbReference type="InterPro" id="IPR037120">
    <property type="entry name" value="Haem_peroxidase_sf_animal"/>
</dbReference>
<dbReference type="PRINTS" id="PR00457">
    <property type="entry name" value="ANPEROXIDASE"/>
</dbReference>
<dbReference type="InterPro" id="IPR050783">
    <property type="entry name" value="Oxylipin_biosynth_metab"/>
</dbReference>
<dbReference type="PROSITE" id="PS50292">
    <property type="entry name" value="PEROXIDASE_3"/>
    <property type="match status" value="1"/>
</dbReference>
<dbReference type="PANTHER" id="PTHR11903">
    <property type="entry name" value="PROSTAGLANDIN G/H SYNTHASE"/>
    <property type="match status" value="1"/>
</dbReference>
<dbReference type="OrthoDB" id="823504at2759"/>
<evidence type="ECO:0000256" key="2">
    <source>
        <dbReference type="ARBA" id="ARBA00022964"/>
    </source>
</evidence>
<evidence type="ECO:0000256" key="1">
    <source>
        <dbReference type="ARBA" id="ARBA00022723"/>
    </source>
</evidence>
<dbReference type="Pfam" id="PF03098">
    <property type="entry name" value="An_peroxidase"/>
    <property type="match status" value="1"/>
</dbReference>
<dbReference type="GO" id="GO:0051213">
    <property type="term" value="F:dioxygenase activity"/>
    <property type="evidence" value="ECO:0007669"/>
    <property type="project" value="UniProtKB-KW"/>
</dbReference>
<sequence length="406" mass="46857">MATTQDMQRIPIFVGQTPEETAWPWIDNNEQSTWLDLSNLYGTTPEILSYIRNQSHPCKLRLDKNGNLLRENGKLVTGDQRAGQSPYLIGWHMLFTKEHNWQCDILAQKFPSMDADVLFYRAREATILVFQKFLVNEYVPGYSGEGRFRYLLSDRSMDYFIAEKNIKSSNLFNILYRLHTMIPDTIKIIDARGILVDTYSIDQVYYNTTLMTKYGLDALLRGSMWTPAYRYGRGYPTAMTTSRFNLCEIDFIRARERELGSYINTRKMYASNPTMSFYDPSVDWTRQLTEWSNFTSVPAIQNALEELYGNVENVELLAGAYLDNESEAASFGGIAYAVLLEEANTVIRGDRWSILNFDTAPRDFDWQNQLISTSYSRNIYDFVKQHTGMPCLPLDVMRVGEGQLVC</sequence>
<protein>
    <submittedName>
        <fullName evidence="6">Heme peroxidase</fullName>
    </submittedName>
</protein>
<dbReference type="SUPFAM" id="SSF48113">
    <property type="entry name" value="Heme-dependent peroxidases"/>
    <property type="match status" value="1"/>
</dbReference>
<dbReference type="Gene3D" id="1.10.640.10">
    <property type="entry name" value="Haem peroxidase domain superfamily, animal type"/>
    <property type="match status" value="1"/>
</dbReference>
<dbReference type="InterPro" id="IPR010255">
    <property type="entry name" value="Haem_peroxidase_sf"/>
</dbReference>
<dbReference type="GO" id="GO:0004601">
    <property type="term" value="F:peroxidase activity"/>
    <property type="evidence" value="ECO:0007669"/>
    <property type="project" value="UniProtKB-KW"/>
</dbReference>
<feature type="binding site" description="axial binding residue" evidence="5">
    <location>
        <position position="179"/>
    </location>
    <ligand>
        <name>heme b</name>
        <dbReference type="ChEBI" id="CHEBI:60344"/>
    </ligand>
    <ligandPart>
        <name>Fe</name>
        <dbReference type="ChEBI" id="CHEBI:18248"/>
    </ligandPart>
</feature>
<dbReference type="GO" id="GO:0020037">
    <property type="term" value="F:heme binding"/>
    <property type="evidence" value="ECO:0007669"/>
    <property type="project" value="InterPro"/>
</dbReference>
<accession>A0A1Y2AZJ8</accession>
<keyword evidence="1 5" id="KW-0479">Metal-binding</keyword>
<evidence type="ECO:0000256" key="3">
    <source>
        <dbReference type="ARBA" id="ARBA00023002"/>
    </source>
</evidence>
<name>A0A1Y2AZJ8_9FUNG</name>
<dbReference type="GO" id="GO:0046872">
    <property type="term" value="F:metal ion binding"/>
    <property type="evidence" value="ECO:0007669"/>
    <property type="project" value="UniProtKB-KW"/>
</dbReference>
<proteinExistence type="predicted"/>
<evidence type="ECO:0000313" key="6">
    <source>
        <dbReference type="EMBL" id="ORY27982.1"/>
    </source>
</evidence>
<keyword evidence="3" id="KW-0560">Oxidoreductase</keyword>
<dbReference type="InterPro" id="IPR019791">
    <property type="entry name" value="Haem_peroxidase_animal"/>
</dbReference>
<dbReference type="GO" id="GO:0006979">
    <property type="term" value="P:response to oxidative stress"/>
    <property type="evidence" value="ECO:0007669"/>
    <property type="project" value="InterPro"/>
</dbReference>
<keyword evidence="2" id="KW-0223">Dioxygenase</keyword>
<evidence type="ECO:0000313" key="7">
    <source>
        <dbReference type="Proteomes" id="UP000193642"/>
    </source>
</evidence>
<reference evidence="6 7" key="1">
    <citation type="submission" date="2016-07" db="EMBL/GenBank/DDBJ databases">
        <title>Pervasive Adenine N6-methylation of Active Genes in Fungi.</title>
        <authorList>
            <consortium name="DOE Joint Genome Institute"/>
            <person name="Mondo S.J."/>
            <person name="Dannebaum R.O."/>
            <person name="Kuo R.C."/>
            <person name="Labutti K."/>
            <person name="Haridas S."/>
            <person name="Kuo A."/>
            <person name="Salamov A."/>
            <person name="Ahrendt S.R."/>
            <person name="Lipzen A."/>
            <person name="Sullivan W."/>
            <person name="Andreopoulos W.B."/>
            <person name="Clum A."/>
            <person name="Lindquist E."/>
            <person name="Daum C."/>
            <person name="Ramamoorthy G.K."/>
            <person name="Gryganskyi A."/>
            <person name="Culley D."/>
            <person name="Magnuson J.K."/>
            <person name="James T.Y."/>
            <person name="O'Malley M.A."/>
            <person name="Stajich J.E."/>
            <person name="Spatafora J.W."/>
            <person name="Visel A."/>
            <person name="Grigoriev I.V."/>
        </authorList>
    </citation>
    <scope>NUCLEOTIDE SEQUENCE [LARGE SCALE GENOMIC DNA]</scope>
    <source>
        <strain evidence="6 7">JEL800</strain>
    </source>
</reference>
<dbReference type="EMBL" id="MCGO01000098">
    <property type="protein sequence ID" value="ORY27982.1"/>
    <property type="molecule type" value="Genomic_DNA"/>
</dbReference>
<keyword evidence="5" id="KW-0349">Heme</keyword>
<keyword evidence="7" id="KW-1185">Reference proteome</keyword>
<dbReference type="AlphaFoldDB" id="A0A1Y2AZJ8"/>
<evidence type="ECO:0000256" key="5">
    <source>
        <dbReference type="PIRSR" id="PIRSR619791-2"/>
    </source>
</evidence>